<sequence>METQATPATLPCVGCYNLRWALLEPEVGHKHKKGSHHGDRDSSNPCSAAGGSCIKTEATCLNSSGDVVRFSFCHEAPPASSRMWCSSSPSHDEGGGGTLLLVSVVAAHGDSVLLQMDCRHGLDYFVYTAGAAADPPRPPSLSLLPIHWVPYGWGERRPKRLDNARTGLLRRRRGDNDLVVSELTVTEGDDVLDAELLVFRSGEWSVTPAEIIHDDCKAEELFRWKTDMVVPVGDRQLCWVDLYRGIILCDLFDHQPLRLRYVSLPVEPPAGEFDDDDIDEYYSYESNSGSGGGHNPRVCLMKDRAVCATDGGDTLKFVDIFPRYCCGGPGVTTCNHSSTAFVINTWTLTMSDMTWTMDAIVDATELWSLHAYAGIPRIRPYYPAVSIHDSHIICLLVYIDDKYCKKETFWKIMLDTRSKTLLSVLAYKNPSRQMSCWLPYSGNNYVPSEISGYLLTSCSGDATKAAAIVVDIPAAAATTTTTTIAVISKESNELSNKSVEVSEIASPEEILAALEEIPDLGCDDLLKAYSVLINDDSGRRFRSLLVLPMGLRKKWLLIEVKNSQSCSICSACTATT</sequence>
<evidence type="ECO:0000259" key="1">
    <source>
        <dbReference type="Pfam" id="PF07762"/>
    </source>
</evidence>
<dbReference type="OMA" id="CMISRYF"/>
<dbReference type="InterPro" id="IPR011676">
    <property type="entry name" value="DUF1618"/>
</dbReference>
<dbReference type="AlphaFoldDB" id="A0A0E0MD05"/>
<dbReference type="PANTHER" id="PTHR33074:SF76">
    <property type="entry name" value="OS11G0569701 PROTEIN"/>
    <property type="match status" value="1"/>
</dbReference>
<dbReference type="HOGENOM" id="CLU_019112_4_0_1"/>
<dbReference type="Proteomes" id="UP000026962">
    <property type="component" value="Chromosome 11"/>
</dbReference>
<protein>
    <recommendedName>
        <fullName evidence="1">DUF1618 domain-containing protein</fullName>
    </recommendedName>
</protein>
<feature type="domain" description="DUF1618" evidence="1">
    <location>
        <begin position="239"/>
        <end position="394"/>
    </location>
</feature>
<dbReference type="Pfam" id="PF07762">
    <property type="entry name" value="DUF1618"/>
    <property type="match status" value="1"/>
</dbReference>
<keyword evidence="3" id="KW-1185">Reference proteome</keyword>
<reference evidence="2" key="1">
    <citation type="submission" date="2015-04" db="UniProtKB">
        <authorList>
            <consortium name="EnsemblPlants"/>
        </authorList>
    </citation>
    <scope>IDENTIFICATION</scope>
</reference>
<dbReference type="PANTHER" id="PTHR33074">
    <property type="entry name" value="EXPRESSED PROTEIN-RELATED"/>
    <property type="match status" value="1"/>
</dbReference>
<name>A0A0E0MD05_ORYPU</name>
<dbReference type="Gramene" id="OPUNC11G04350.1">
    <property type="protein sequence ID" value="OPUNC11G04350.1"/>
    <property type="gene ID" value="OPUNC11G04350"/>
</dbReference>
<evidence type="ECO:0000313" key="2">
    <source>
        <dbReference type="EnsemblPlants" id="OPUNC11G04350.1"/>
    </source>
</evidence>
<proteinExistence type="predicted"/>
<accession>A0A0E0MD05</accession>
<reference evidence="2" key="2">
    <citation type="submission" date="2018-05" db="EMBL/GenBank/DDBJ databases">
        <title>OpunRS2 (Oryza punctata Reference Sequence Version 2).</title>
        <authorList>
            <person name="Zhang J."/>
            <person name="Kudrna D."/>
            <person name="Lee S."/>
            <person name="Talag J."/>
            <person name="Welchert J."/>
            <person name="Wing R.A."/>
        </authorList>
    </citation>
    <scope>NUCLEOTIDE SEQUENCE [LARGE SCALE GENOMIC DNA]</scope>
</reference>
<organism evidence="2">
    <name type="scientific">Oryza punctata</name>
    <name type="common">Red rice</name>
    <dbReference type="NCBI Taxonomy" id="4537"/>
    <lineage>
        <taxon>Eukaryota</taxon>
        <taxon>Viridiplantae</taxon>
        <taxon>Streptophyta</taxon>
        <taxon>Embryophyta</taxon>
        <taxon>Tracheophyta</taxon>
        <taxon>Spermatophyta</taxon>
        <taxon>Magnoliopsida</taxon>
        <taxon>Liliopsida</taxon>
        <taxon>Poales</taxon>
        <taxon>Poaceae</taxon>
        <taxon>BOP clade</taxon>
        <taxon>Oryzoideae</taxon>
        <taxon>Oryzeae</taxon>
        <taxon>Oryzinae</taxon>
        <taxon>Oryza</taxon>
    </lineage>
</organism>
<evidence type="ECO:0000313" key="3">
    <source>
        <dbReference type="Proteomes" id="UP000026962"/>
    </source>
</evidence>
<dbReference type="EnsemblPlants" id="OPUNC11G04350.1">
    <property type="protein sequence ID" value="OPUNC11G04350.1"/>
    <property type="gene ID" value="OPUNC11G04350"/>
</dbReference>
<dbReference type="eggNOG" id="ENOG502R7NY">
    <property type="taxonomic scope" value="Eukaryota"/>
</dbReference>